<dbReference type="CDD" id="cd07430">
    <property type="entry name" value="GH15_N"/>
    <property type="match status" value="1"/>
</dbReference>
<dbReference type="SUPFAM" id="SSF74650">
    <property type="entry name" value="Galactose mutarotase-like"/>
    <property type="match status" value="1"/>
</dbReference>
<dbReference type="InterPro" id="IPR012341">
    <property type="entry name" value="6hp_glycosidase-like_sf"/>
</dbReference>
<feature type="domain" description="Glucodextranase N-terminal" evidence="3">
    <location>
        <begin position="13"/>
        <end position="256"/>
    </location>
</feature>
<dbReference type="Gene3D" id="2.70.98.10">
    <property type="match status" value="1"/>
</dbReference>
<evidence type="ECO:0000313" key="4">
    <source>
        <dbReference type="EMBL" id="BAT26109.1"/>
    </source>
</evidence>
<evidence type="ECO:0000256" key="1">
    <source>
        <dbReference type="SAM" id="MobiDB-lite"/>
    </source>
</evidence>
<dbReference type="Pfam" id="PF09137">
    <property type="entry name" value="Glucodextran_N"/>
    <property type="match status" value="1"/>
</dbReference>
<dbReference type="InterPro" id="IPR008928">
    <property type="entry name" value="6-hairpin_glycosidase_sf"/>
</dbReference>
<feature type="domain" description="GH15-like" evidence="2">
    <location>
        <begin position="357"/>
        <end position="570"/>
    </location>
</feature>
<dbReference type="Gene3D" id="1.50.10.10">
    <property type="match status" value="1"/>
</dbReference>
<proteinExistence type="predicted"/>
<dbReference type="PANTHER" id="PTHR31616">
    <property type="entry name" value="TREHALASE"/>
    <property type="match status" value="1"/>
</dbReference>
<reference evidence="4" key="1">
    <citation type="journal article" date="2015" name="Proc. Natl. Acad. Sci. U.S.A.">
        <title>Bacterial clade with the ribosomal RNA operon on a small plasmid rather than the chromosome.</title>
        <authorList>
            <person name="Anda M."/>
            <person name="Ohtsubo Y."/>
            <person name="Okubo T."/>
            <person name="Sugawara M."/>
            <person name="Nagata Y."/>
            <person name="Tsuda M."/>
            <person name="Minamisawa K."/>
            <person name="Mitsui H."/>
        </authorList>
    </citation>
    <scope>NUCLEOTIDE SEQUENCE</scope>
    <source>
        <strain evidence="4">DSM 21988</strain>
    </source>
</reference>
<protein>
    <submittedName>
        <fullName evidence="4">Glucan 1,4-alpha-glucosidase</fullName>
    </submittedName>
</protein>
<dbReference type="PANTHER" id="PTHR31616:SF0">
    <property type="entry name" value="GLUCAN 1,4-ALPHA-GLUCOSIDASE"/>
    <property type="match status" value="1"/>
</dbReference>
<dbReference type="GO" id="GO:0030246">
    <property type="term" value="F:carbohydrate binding"/>
    <property type="evidence" value="ECO:0007669"/>
    <property type="project" value="InterPro"/>
</dbReference>
<accession>A0A0P0YXD2</accession>
<dbReference type="EMBL" id="LC066371">
    <property type="protein sequence ID" value="BAT26109.1"/>
    <property type="molecule type" value="Genomic_DNA"/>
</dbReference>
<sequence>METDQMADIQVGGFPGIDPTWSSSDKDMITTGLGASRVWATLGHGIVNEVYWPSTGRPQIRDLGFIVRHKGGWTELKRVDTYLFSLPKPYIPLPAVVHEGEHYRLELEVLPHPLRDCLLIRYALSGVDARLYVLLAPHLDGARDNDAMAGADLSASHNSTSLCLRADGGFLRTSAGFVGTSDGWQDFSANGQMSWTYPEARGGNVALTGELASDNGILALGFSGTIEGARTLARSSLADSYEESRDIFMTSWEDWAGNLRIPYASPELEEAARRSAMVIKCHEDRTYAGAMVASLSVPWGYSHDDAGGYHLVWTRDAVEAAFALITVGLYDDAGRTLDYLIGTQAEDGSWAQNYFPDGRGYWSGKQMDEVALPVMLAAKLRAVGHLTNSPPEEAMVRSAIRFIVHNGPMSDQDRWEENAGASPFTLAMLIVALVVSADYFSDEDRDYILSLADSWNERIEEWTYSVDGHLGADLGLPGYYIRLGPRTCDGGIDGIISRRNVQHGETPAGDLIGLEFLYLVRTGLRAADDRRIVDTVRLIDDRLRVELPTGIAYYRYNGDGYGEHEDGAPFDGLGIGRPWPLLAGERGHYAALSGEDPMPYLNSMLRMVGKGGLIPEQVWDGEAMPERGLIPGKPSGSAMPLVWAHGELLKLLVTQNTGRPAELFDAIASRYAGKRPAAAIWHWRETSPFASIAAGKAISIEADAPFTLHFGFDGWDGAQNRDSTINGFGMHCVLLTAADLAGRKALDFTFRDGNGRWKGQDFSIALRA</sequence>
<name>A0A0P0YXD2_9HYPH</name>
<dbReference type="InterPro" id="IPR015220">
    <property type="entry name" value="Glucodextranase_N"/>
</dbReference>
<organism evidence="4">
    <name type="scientific">Aureimonas altamirensis</name>
    <dbReference type="NCBI Taxonomy" id="370622"/>
    <lineage>
        <taxon>Bacteria</taxon>
        <taxon>Pseudomonadati</taxon>
        <taxon>Pseudomonadota</taxon>
        <taxon>Alphaproteobacteria</taxon>
        <taxon>Hyphomicrobiales</taxon>
        <taxon>Aurantimonadaceae</taxon>
        <taxon>Aureimonas</taxon>
    </lineage>
</organism>
<dbReference type="GO" id="GO:0004553">
    <property type="term" value="F:hydrolase activity, hydrolyzing O-glycosyl compounds"/>
    <property type="evidence" value="ECO:0007669"/>
    <property type="project" value="UniProtKB-ARBA"/>
</dbReference>
<feature type="domain" description="GH15-like" evidence="2">
    <location>
        <begin position="272"/>
        <end position="336"/>
    </location>
</feature>
<dbReference type="InterPro" id="IPR014718">
    <property type="entry name" value="GH-type_carb-bd"/>
</dbReference>
<evidence type="ECO:0000259" key="3">
    <source>
        <dbReference type="Pfam" id="PF09137"/>
    </source>
</evidence>
<dbReference type="GO" id="GO:0016757">
    <property type="term" value="F:glycosyltransferase activity"/>
    <property type="evidence" value="ECO:0007669"/>
    <property type="project" value="UniProtKB-ARBA"/>
</dbReference>
<dbReference type="AlphaFoldDB" id="A0A0P0YXD2"/>
<feature type="region of interest" description="Disordered" evidence="1">
    <location>
        <begin position="1"/>
        <end position="23"/>
    </location>
</feature>
<dbReference type="InterPro" id="IPR011013">
    <property type="entry name" value="Gal_mutarotase_sf_dom"/>
</dbReference>
<dbReference type="InterPro" id="IPR011613">
    <property type="entry name" value="GH15-like"/>
</dbReference>
<evidence type="ECO:0000259" key="2">
    <source>
        <dbReference type="Pfam" id="PF00723"/>
    </source>
</evidence>
<dbReference type="GO" id="GO:0005975">
    <property type="term" value="P:carbohydrate metabolic process"/>
    <property type="evidence" value="ECO:0007669"/>
    <property type="project" value="InterPro"/>
</dbReference>
<dbReference type="Pfam" id="PF00723">
    <property type="entry name" value="Glyco_hydro_15"/>
    <property type="match status" value="2"/>
</dbReference>
<dbReference type="SUPFAM" id="SSF48208">
    <property type="entry name" value="Six-hairpin glycosidases"/>
    <property type="match status" value="1"/>
</dbReference>